<feature type="compositionally biased region" description="Low complexity" evidence="1">
    <location>
        <begin position="11"/>
        <end position="20"/>
    </location>
</feature>
<dbReference type="Gramene" id="rna-AYBTSS11_LOCUS4830">
    <property type="protein sequence ID" value="CAJ1930648.1"/>
    <property type="gene ID" value="gene-AYBTSS11_LOCUS4830"/>
</dbReference>
<feature type="compositionally biased region" description="Basic and acidic residues" evidence="1">
    <location>
        <begin position="275"/>
        <end position="287"/>
    </location>
</feature>
<evidence type="ECO:0000313" key="2">
    <source>
        <dbReference type="EMBL" id="CAJ1930648.1"/>
    </source>
</evidence>
<organism evidence="2 3">
    <name type="scientific">Sphenostylis stenocarpa</name>
    <dbReference type="NCBI Taxonomy" id="92480"/>
    <lineage>
        <taxon>Eukaryota</taxon>
        <taxon>Viridiplantae</taxon>
        <taxon>Streptophyta</taxon>
        <taxon>Embryophyta</taxon>
        <taxon>Tracheophyta</taxon>
        <taxon>Spermatophyta</taxon>
        <taxon>Magnoliopsida</taxon>
        <taxon>eudicotyledons</taxon>
        <taxon>Gunneridae</taxon>
        <taxon>Pentapetalae</taxon>
        <taxon>rosids</taxon>
        <taxon>fabids</taxon>
        <taxon>Fabales</taxon>
        <taxon>Fabaceae</taxon>
        <taxon>Papilionoideae</taxon>
        <taxon>50 kb inversion clade</taxon>
        <taxon>NPAAA clade</taxon>
        <taxon>indigoferoid/millettioid clade</taxon>
        <taxon>Phaseoleae</taxon>
        <taxon>Sphenostylis</taxon>
    </lineage>
</organism>
<proteinExistence type="predicted"/>
<accession>A0AA86VBZ9</accession>
<keyword evidence="3" id="KW-1185">Reference proteome</keyword>
<feature type="region of interest" description="Disordered" evidence="1">
    <location>
        <begin position="275"/>
        <end position="418"/>
    </location>
</feature>
<dbReference type="EMBL" id="OY731399">
    <property type="protein sequence ID" value="CAJ1930648.1"/>
    <property type="molecule type" value="Genomic_DNA"/>
</dbReference>
<feature type="region of interest" description="Disordered" evidence="1">
    <location>
        <begin position="1"/>
        <end position="113"/>
    </location>
</feature>
<protein>
    <submittedName>
        <fullName evidence="2">Uncharacterized protein</fullName>
    </submittedName>
</protein>
<feature type="compositionally biased region" description="Basic and acidic residues" evidence="1">
    <location>
        <begin position="187"/>
        <end position="197"/>
    </location>
</feature>
<name>A0AA86VBZ9_9FABA</name>
<dbReference type="AlphaFoldDB" id="A0AA86VBZ9"/>
<dbReference type="Proteomes" id="UP001189624">
    <property type="component" value="Chromosome 2"/>
</dbReference>
<evidence type="ECO:0000256" key="1">
    <source>
        <dbReference type="SAM" id="MobiDB-lite"/>
    </source>
</evidence>
<feature type="compositionally biased region" description="Basic and acidic residues" evidence="1">
    <location>
        <begin position="160"/>
        <end position="180"/>
    </location>
</feature>
<gene>
    <name evidence="2" type="ORF">AYBTSS11_LOCUS4830</name>
</gene>
<feature type="compositionally biased region" description="Acidic residues" evidence="1">
    <location>
        <begin position="301"/>
        <end position="313"/>
    </location>
</feature>
<feature type="compositionally biased region" description="Polar residues" evidence="1">
    <location>
        <begin position="205"/>
        <end position="216"/>
    </location>
</feature>
<feature type="region of interest" description="Disordered" evidence="1">
    <location>
        <begin position="153"/>
        <end position="217"/>
    </location>
</feature>
<evidence type="ECO:0000313" key="3">
    <source>
        <dbReference type="Proteomes" id="UP001189624"/>
    </source>
</evidence>
<sequence length="418" mass="45080">MQNSEPVKIGTTTTMSTAATPIQGGEEGFACSSKPVELKGDGDDVTETGSVDPKPLALVGHKRKASSEIDPQRVYSPPPVSSPTVEQNADMVPQGEGDNDMPHGGMLLDLNHGPEEEMDDYRYRYDDVFKENVEAVAEDNIEVKLEGEKGMLHGGLSDFDLNHEGVVDSKSDKGKEKLETGDMENPDDVKPGEDKGIPHGVLSEMDTNQGEGTVNPITDVEEKTQVETDSAENNEVEPSAIKKIEGVPSTVENTEVALPASAVVIELELNCEFNKESDHFSDSEVESKTSAMPAEKNEGESSADEEEVDADADASDKMEVNRYAVAPEKKNEEVEADAAEKVEVVPHAGDQKKKNKAVEPDAVEKVEAKPYTGKHEAGPSTTGEDEVETSPPVKVHGLLRSPVNFDLDLNQPPSMEED</sequence>
<feature type="compositionally biased region" description="Basic and acidic residues" evidence="1">
    <location>
        <begin position="327"/>
        <end position="377"/>
    </location>
</feature>
<reference evidence="2" key="1">
    <citation type="submission" date="2023-10" db="EMBL/GenBank/DDBJ databases">
        <authorList>
            <person name="Domelevo Entfellner J.-B."/>
        </authorList>
    </citation>
    <scope>NUCLEOTIDE SEQUENCE</scope>
</reference>